<dbReference type="InterPro" id="IPR000182">
    <property type="entry name" value="GNAT_dom"/>
</dbReference>
<dbReference type="AlphaFoldDB" id="A0A1W6MTF4"/>
<keyword evidence="1" id="KW-0678">Repressor</keyword>
<reference evidence="7 8" key="1">
    <citation type="submission" date="2017-02" db="EMBL/GenBank/DDBJ databases">
        <authorList>
            <person name="Peterson S.W."/>
        </authorList>
    </citation>
    <scope>NUCLEOTIDE SEQUENCE [LARGE SCALE GENOMIC DNA]</scope>
    <source>
        <strain evidence="7 8">S285</strain>
    </source>
</reference>
<accession>A0A1W6MTF4</accession>
<evidence type="ECO:0000313" key="7">
    <source>
        <dbReference type="EMBL" id="ARN80890.1"/>
    </source>
</evidence>
<dbReference type="Pfam" id="PF00583">
    <property type="entry name" value="Acetyltransf_1"/>
    <property type="match status" value="1"/>
</dbReference>
<dbReference type="SUPFAM" id="SSF55729">
    <property type="entry name" value="Acyl-CoA N-acyltransferases (Nat)"/>
    <property type="match status" value="1"/>
</dbReference>
<evidence type="ECO:0000256" key="4">
    <source>
        <dbReference type="ARBA" id="ARBA00023315"/>
    </source>
</evidence>
<dbReference type="PANTHER" id="PTHR36449:SF1">
    <property type="entry name" value="ACETYLTRANSFERASE"/>
    <property type="match status" value="1"/>
</dbReference>
<keyword evidence="3" id="KW-0808">Transferase</keyword>
<keyword evidence="4" id="KW-0012">Acyltransferase</keyword>
<dbReference type="KEGG" id="mbry:B1812_07150"/>
<evidence type="ECO:0000256" key="3">
    <source>
        <dbReference type="ARBA" id="ARBA00022679"/>
    </source>
</evidence>
<evidence type="ECO:0000256" key="2">
    <source>
        <dbReference type="ARBA" id="ARBA00022649"/>
    </source>
</evidence>
<dbReference type="Proteomes" id="UP000193978">
    <property type="component" value="Chromosome"/>
</dbReference>
<proteinExistence type="predicted"/>
<gene>
    <name evidence="7" type="ORF">B1812_07150</name>
</gene>
<dbReference type="CDD" id="cd04301">
    <property type="entry name" value="NAT_SF"/>
    <property type="match status" value="1"/>
</dbReference>
<dbReference type="GO" id="GO:0016747">
    <property type="term" value="F:acyltransferase activity, transferring groups other than amino-acyl groups"/>
    <property type="evidence" value="ECO:0007669"/>
    <property type="project" value="InterPro"/>
</dbReference>
<dbReference type="Gene3D" id="3.40.630.30">
    <property type="match status" value="1"/>
</dbReference>
<keyword evidence="2" id="KW-1277">Toxin-antitoxin system</keyword>
<dbReference type="STRING" id="655015.B1812_07150"/>
<sequence>MRNKAKKSERRCEHKVFCAHIGASPTAIGYYALQVGSDSVSELPDANKAGYIKTYVAFPAINLSFVGVHSEYHRQGLGSYLLMDAFSKVAKVAEFAGFYALTLVSYDEKSTEFYKSLKFAIYSENLQQPKMLYPLEDLLAVVRAGQ</sequence>
<keyword evidence="8" id="KW-1185">Reference proteome</keyword>
<comment type="catalytic activity">
    <reaction evidence="5">
        <text>glycyl-tRNA(Gly) + acetyl-CoA = N-acetylglycyl-tRNA(Gly) + CoA + H(+)</text>
        <dbReference type="Rhea" id="RHEA:81867"/>
        <dbReference type="Rhea" id="RHEA-COMP:9683"/>
        <dbReference type="Rhea" id="RHEA-COMP:19766"/>
        <dbReference type="ChEBI" id="CHEBI:15378"/>
        <dbReference type="ChEBI" id="CHEBI:57287"/>
        <dbReference type="ChEBI" id="CHEBI:57288"/>
        <dbReference type="ChEBI" id="CHEBI:78522"/>
        <dbReference type="ChEBI" id="CHEBI:232036"/>
    </reaction>
</comment>
<organism evidence="7 8">
    <name type="scientific">Methylocystis bryophila</name>
    <dbReference type="NCBI Taxonomy" id="655015"/>
    <lineage>
        <taxon>Bacteria</taxon>
        <taxon>Pseudomonadati</taxon>
        <taxon>Pseudomonadota</taxon>
        <taxon>Alphaproteobacteria</taxon>
        <taxon>Hyphomicrobiales</taxon>
        <taxon>Methylocystaceae</taxon>
        <taxon>Methylocystis</taxon>
    </lineage>
</organism>
<name>A0A1W6MTF4_9HYPH</name>
<dbReference type="InterPro" id="IPR016181">
    <property type="entry name" value="Acyl_CoA_acyltransferase"/>
</dbReference>
<dbReference type="EMBL" id="CP019948">
    <property type="protein sequence ID" value="ARN80890.1"/>
    <property type="molecule type" value="Genomic_DNA"/>
</dbReference>
<feature type="domain" description="N-acetyltransferase" evidence="6">
    <location>
        <begin position="50"/>
        <end position="119"/>
    </location>
</feature>
<protein>
    <recommendedName>
        <fullName evidence="6">N-acetyltransferase domain-containing protein</fullName>
    </recommendedName>
</protein>
<evidence type="ECO:0000256" key="5">
    <source>
        <dbReference type="ARBA" id="ARBA00049880"/>
    </source>
</evidence>
<evidence type="ECO:0000259" key="6">
    <source>
        <dbReference type="Pfam" id="PF00583"/>
    </source>
</evidence>
<evidence type="ECO:0000313" key="8">
    <source>
        <dbReference type="Proteomes" id="UP000193978"/>
    </source>
</evidence>
<evidence type="ECO:0000256" key="1">
    <source>
        <dbReference type="ARBA" id="ARBA00022491"/>
    </source>
</evidence>
<dbReference type="PANTHER" id="PTHR36449">
    <property type="entry name" value="ACETYLTRANSFERASE-RELATED"/>
    <property type="match status" value="1"/>
</dbReference>